<feature type="chain" id="PRO_5045396234" description="RxLR effector candidate protein" evidence="2">
    <location>
        <begin position="19"/>
        <end position="386"/>
    </location>
</feature>
<organism evidence="3 4">
    <name type="scientific">Batrachochytrium salamandrivorans</name>
    <dbReference type="NCBI Taxonomy" id="1357716"/>
    <lineage>
        <taxon>Eukaryota</taxon>
        <taxon>Fungi</taxon>
        <taxon>Fungi incertae sedis</taxon>
        <taxon>Chytridiomycota</taxon>
        <taxon>Chytridiomycota incertae sedis</taxon>
        <taxon>Chytridiomycetes</taxon>
        <taxon>Rhizophydiales</taxon>
        <taxon>Rhizophydiales incertae sedis</taxon>
        <taxon>Batrachochytrium</taxon>
    </lineage>
</organism>
<feature type="compositionally biased region" description="Low complexity" evidence="1">
    <location>
        <begin position="359"/>
        <end position="370"/>
    </location>
</feature>
<feature type="compositionally biased region" description="Low complexity" evidence="1">
    <location>
        <begin position="337"/>
        <end position="350"/>
    </location>
</feature>
<protein>
    <recommendedName>
        <fullName evidence="5">RxLR effector candidate protein</fullName>
    </recommendedName>
</protein>
<reference evidence="3 4" key="1">
    <citation type="submission" date="2021-02" db="EMBL/GenBank/DDBJ databases">
        <title>Variation within the Batrachochytrium salamandrivorans European outbreak.</title>
        <authorList>
            <person name="Kelly M."/>
            <person name="Pasmans F."/>
            <person name="Shea T.P."/>
            <person name="Munoz J.F."/>
            <person name="Carranza S."/>
            <person name="Cuomo C.A."/>
            <person name="Martel A."/>
        </authorList>
    </citation>
    <scope>NUCLEOTIDE SEQUENCE [LARGE SCALE GENOMIC DNA]</scope>
    <source>
        <strain evidence="3 4">AMFP18/2</strain>
    </source>
</reference>
<name>A0ABQ8F1F1_9FUNG</name>
<evidence type="ECO:0000256" key="2">
    <source>
        <dbReference type="SAM" id="SignalP"/>
    </source>
</evidence>
<feature type="compositionally biased region" description="Polar residues" evidence="1">
    <location>
        <begin position="371"/>
        <end position="386"/>
    </location>
</feature>
<accession>A0ABQ8F1F1</accession>
<evidence type="ECO:0000313" key="3">
    <source>
        <dbReference type="EMBL" id="KAH6588945.1"/>
    </source>
</evidence>
<proteinExistence type="predicted"/>
<evidence type="ECO:0008006" key="5">
    <source>
        <dbReference type="Google" id="ProtNLM"/>
    </source>
</evidence>
<evidence type="ECO:0000313" key="4">
    <source>
        <dbReference type="Proteomes" id="UP001648503"/>
    </source>
</evidence>
<feature type="region of interest" description="Disordered" evidence="1">
    <location>
        <begin position="46"/>
        <end position="127"/>
    </location>
</feature>
<dbReference type="Proteomes" id="UP001648503">
    <property type="component" value="Unassembled WGS sequence"/>
</dbReference>
<keyword evidence="4" id="KW-1185">Reference proteome</keyword>
<feature type="signal peptide" evidence="2">
    <location>
        <begin position="1"/>
        <end position="18"/>
    </location>
</feature>
<gene>
    <name evidence="3" type="ORF">BASA50_010366</name>
</gene>
<feature type="region of interest" description="Disordered" evidence="1">
    <location>
        <begin position="336"/>
        <end position="386"/>
    </location>
</feature>
<keyword evidence="2" id="KW-0732">Signal</keyword>
<sequence length="386" mass="42560">MRLSTGIILSILSANVFAIEHPNDVHSSSLLARRAVMADTDDVFLQKRGGDKGKKKQAKSKSSFISNSGQGGPAYTKLTSKDDSDSDSSSSNDTEEDSTNLAAHPSSQDRGATGGRENGRTKVDSDQEGSGIVNFLEELPIQLFSCFRKKVNRENSKSGLILDKHKALAASKKTAVQFGGEIGESISKELYEMLAHALVTSWGYQAMYNDPAKPLFDLKLPSAALDEQIEEYEGLRTETPERIKIYITAIEDIIKNIDAMPGNVFLELKKMMRKTDDFHTFIFNMVFRYSSLLESLEISENIYIQYWVSHLGDIKTYKSKLAGYFEHIKEMVEDALQNSSQQGSSKSPSSMVRFRKPTGSKPKSPKGGASHNAQSSGGTSKSNVLR</sequence>
<evidence type="ECO:0000256" key="1">
    <source>
        <dbReference type="SAM" id="MobiDB-lite"/>
    </source>
</evidence>
<dbReference type="EMBL" id="JAFCIX010000484">
    <property type="protein sequence ID" value="KAH6588945.1"/>
    <property type="molecule type" value="Genomic_DNA"/>
</dbReference>
<comment type="caution">
    <text evidence="3">The sequence shown here is derived from an EMBL/GenBank/DDBJ whole genome shotgun (WGS) entry which is preliminary data.</text>
</comment>